<evidence type="ECO:0000256" key="2">
    <source>
        <dbReference type="ARBA" id="ARBA00022448"/>
    </source>
</evidence>
<comment type="subcellular location">
    <subcellularLocation>
        <location evidence="1 7">Cell membrane</location>
        <topology evidence="1 7">Multi-pass membrane protein</topology>
    </subcellularLocation>
</comment>
<keyword evidence="10" id="KW-1185">Reference proteome</keyword>
<comment type="similarity">
    <text evidence="7">Belongs to the binding-protein-dependent transport system permease family.</text>
</comment>
<accession>A0ABU0YYB4</accession>
<evidence type="ECO:0000259" key="8">
    <source>
        <dbReference type="PROSITE" id="PS50928"/>
    </source>
</evidence>
<dbReference type="Gene3D" id="1.10.3720.10">
    <property type="entry name" value="MetI-like"/>
    <property type="match status" value="1"/>
</dbReference>
<feature type="transmembrane region" description="Helical" evidence="7">
    <location>
        <begin position="76"/>
        <end position="98"/>
    </location>
</feature>
<comment type="caution">
    <text evidence="9">The sequence shown here is derived from an EMBL/GenBank/DDBJ whole genome shotgun (WGS) entry which is preliminary data.</text>
</comment>
<evidence type="ECO:0000256" key="4">
    <source>
        <dbReference type="ARBA" id="ARBA00022692"/>
    </source>
</evidence>
<dbReference type="EMBL" id="JAVFWO010000001">
    <property type="protein sequence ID" value="MDQ7876536.1"/>
    <property type="molecule type" value="Genomic_DNA"/>
</dbReference>
<sequence>MTSATLPRRARMPITLVMLLVSATIVYPLLYLGISAFRTKSDYLADPFGIPQEWTLQNFVTLWNNYNVGQALTNSFVVVIVGLFIQVVVGVLAGFALAKYPVPGGRLISATFVSIMLVPSTVLIIPIYLLLAQLGLVSNLAGLIIVYVGTGLPFTTFFLTVSFRSIDESVLEAARIDGAGFVRTLAGVAAPMGISAIATIAVLQFLAMWNELLYAYILLPDDQLRLITPTLASIGSRFVSDQPLVSAGLLITAIPPLILLGLASRYVMSGVGASFGR</sequence>
<dbReference type="CDD" id="cd06261">
    <property type="entry name" value="TM_PBP2"/>
    <property type="match status" value="1"/>
</dbReference>
<reference evidence="9 10" key="1">
    <citation type="submission" date="2023-08" db="EMBL/GenBank/DDBJ databases">
        <title>Microbacterium psychrotolerans sp. nov., a psychrotolerant bacterium isolated from soil in Heilongjiang Province, China.</title>
        <authorList>
            <person name="An P."/>
            <person name="Zhao D."/>
            <person name="Xiang H."/>
        </authorList>
    </citation>
    <scope>NUCLEOTIDE SEQUENCE [LARGE SCALE GENOMIC DNA]</scope>
    <source>
        <strain evidence="9 10">QXD-8</strain>
    </source>
</reference>
<keyword evidence="3" id="KW-1003">Cell membrane</keyword>
<organism evidence="9 10">
    <name type="scientific">Microbacterium psychrotolerans</name>
    <dbReference type="NCBI Taxonomy" id="3068321"/>
    <lineage>
        <taxon>Bacteria</taxon>
        <taxon>Bacillati</taxon>
        <taxon>Actinomycetota</taxon>
        <taxon>Actinomycetes</taxon>
        <taxon>Micrococcales</taxon>
        <taxon>Microbacteriaceae</taxon>
        <taxon>Microbacterium</taxon>
    </lineage>
</organism>
<dbReference type="RefSeq" id="WP_308865936.1">
    <property type="nucleotide sequence ID" value="NZ_JAVFWO010000001.1"/>
</dbReference>
<feature type="transmembrane region" description="Helical" evidence="7">
    <location>
        <begin position="244"/>
        <end position="267"/>
    </location>
</feature>
<dbReference type="InterPro" id="IPR035906">
    <property type="entry name" value="MetI-like_sf"/>
</dbReference>
<feature type="transmembrane region" description="Helical" evidence="7">
    <location>
        <begin position="12"/>
        <end position="34"/>
    </location>
</feature>
<evidence type="ECO:0000256" key="3">
    <source>
        <dbReference type="ARBA" id="ARBA00022475"/>
    </source>
</evidence>
<dbReference type="PROSITE" id="PS50928">
    <property type="entry name" value="ABC_TM1"/>
    <property type="match status" value="1"/>
</dbReference>
<keyword evidence="4 7" id="KW-0812">Transmembrane</keyword>
<gene>
    <name evidence="9" type="ORF">Q9R08_00960</name>
</gene>
<dbReference type="PANTHER" id="PTHR43744:SF8">
    <property type="entry name" value="SN-GLYCEROL-3-PHOSPHATE TRANSPORT SYSTEM PERMEASE PROTEIN UGPE"/>
    <property type="match status" value="1"/>
</dbReference>
<dbReference type="Proteomes" id="UP001235133">
    <property type="component" value="Unassembled WGS sequence"/>
</dbReference>
<feature type="transmembrane region" description="Helical" evidence="7">
    <location>
        <begin position="110"/>
        <end position="134"/>
    </location>
</feature>
<proteinExistence type="inferred from homology"/>
<protein>
    <submittedName>
        <fullName evidence="9">Carbohydrate ABC transporter permease</fullName>
    </submittedName>
</protein>
<dbReference type="PANTHER" id="PTHR43744">
    <property type="entry name" value="ABC TRANSPORTER PERMEASE PROTEIN MG189-RELATED-RELATED"/>
    <property type="match status" value="1"/>
</dbReference>
<dbReference type="InterPro" id="IPR000515">
    <property type="entry name" value="MetI-like"/>
</dbReference>
<keyword evidence="6 7" id="KW-0472">Membrane</keyword>
<feature type="transmembrane region" description="Helical" evidence="7">
    <location>
        <begin position="184"/>
        <end position="209"/>
    </location>
</feature>
<dbReference type="Pfam" id="PF00528">
    <property type="entry name" value="BPD_transp_1"/>
    <property type="match status" value="1"/>
</dbReference>
<evidence type="ECO:0000256" key="1">
    <source>
        <dbReference type="ARBA" id="ARBA00004651"/>
    </source>
</evidence>
<dbReference type="SUPFAM" id="SSF161098">
    <property type="entry name" value="MetI-like"/>
    <property type="match status" value="1"/>
</dbReference>
<feature type="transmembrane region" description="Helical" evidence="7">
    <location>
        <begin position="140"/>
        <end position="163"/>
    </location>
</feature>
<evidence type="ECO:0000256" key="5">
    <source>
        <dbReference type="ARBA" id="ARBA00022989"/>
    </source>
</evidence>
<keyword evidence="5 7" id="KW-1133">Transmembrane helix</keyword>
<evidence type="ECO:0000313" key="9">
    <source>
        <dbReference type="EMBL" id="MDQ7876536.1"/>
    </source>
</evidence>
<name>A0ABU0YYB4_9MICO</name>
<evidence type="ECO:0000256" key="6">
    <source>
        <dbReference type="ARBA" id="ARBA00023136"/>
    </source>
</evidence>
<evidence type="ECO:0000313" key="10">
    <source>
        <dbReference type="Proteomes" id="UP001235133"/>
    </source>
</evidence>
<keyword evidence="2 7" id="KW-0813">Transport</keyword>
<evidence type="ECO:0000256" key="7">
    <source>
        <dbReference type="RuleBase" id="RU363032"/>
    </source>
</evidence>
<feature type="domain" description="ABC transmembrane type-1" evidence="8">
    <location>
        <begin position="72"/>
        <end position="263"/>
    </location>
</feature>